<feature type="compositionally biased region" description="Basic and acidic residues" evidence="1">
    <location>
        <begin position="47"/>
        <end position="56"/>
    </location>
</feature>
<organism evidence="2 3">
    <name type="scientific">Iphiclides podalirius</name>
    <name type="common">scarce swallowtail</name>
    <dbReference type="NCBI Taxonomy" id="110791"/>
    <lineage>
        <taxon>Eukaryota</taxon>
        <taxon>Metazoa</taxon>
        <taxon>Ecdysozoa</taxon>
        <taxon>Arthropoda</taxon>
        <taxon>Hexapoda</taxon>
        <taxon>Insecta</taxon>
        <taxon>Pterygota</taxon>
        <taxon>Neoptera</taxon>
        <taxon>Endopterygota</taxon>
        <taxon>Lepidoptera</taxon>
        <taxon>Glossata</taxon>
        <taxon>Ditrysia</taxon>
        <taxon>Papilionoidea</taxon>
        <taxon>Papilionidae</taxon>
        <taxon>Papilioninae</taxon>
        <taxon>Iphiclides</taxon>
    </lineage>
</organism>
<accession>A0ABN8HWP8</accession>
<protein>
    <submittedName>
        <fullName evidence="2">Uncharacterized protein</fullName>
    </submittedName>
</protein>
<dbReference type="Proteomes" id="UP000837857">
    <property type="component" value="Chromosome 13"/>
</dbReference>
<reference evidence="2" key="1">
    <citation type="submission" date="2022-03" db="EMBL/GenBank/DDBJ databases">
        <authorList>
            <person name="Martin H S."/>
        </authorList>
    </citation>
    <scope>NUCLEOTIDE SEQUENCE</scope>
</reference>
<proteinExistence type="predicted"/>
<keyword evidence="3" id="KW-1185">Reference proteome</keyword>
<feature type="compositionally biased region" description="Low complexity" evidence="1">
    <location>
        <begin position="114"/>
        <end position="127"/>
    </location>
</feature>
<name>A0ABN8HWP8_9NEOP</name>
<evidence type="ECO:0000313" key="2">
    <source>
        <dbReference type="EMBL" id="CAH2041823.1"/>
    </source>
</evidence>
<evidence type="ECO:0000313" key="3">
    <source>
        <dbReference type="Proteomes" id="UP000837857"/>
    </source>
</evidence>
<dbReference type="EMBL" id="OW152825">
    <property type="protein sequence ID" value="CAH2041823.1"/>
    <property type="molecule type" value="Genomic_DNA"/>
</dbReference>
<feature type="region of interest" description="Disordered" evidence="1">
    <location>
        <begin position="23"/>
        <end position="146"/>
    </location>
</feature>
<sequence>MRIRRESGTALCEKGEVYAHASATAAAAERRDEIAPNDDESSTLPYRAERAGDAPARKSIRVRSIGGARSGCVGRGGGGGGGRGRRAHHARAPCLSRAPAAARRCERPPPAARRPPAALAAAAAAMPRARRRQPAEARDLLAAAAA</sequence>
<gene>
    <name evidence="2" type="ORF">IPOD504_LOCUS3440</name>
</gene>
<evidence type="ECO:0000256" key="1">
    <source>
        <dbReference type="SAM" id="MobiDB-lite"/>
    </source>
</evidence>
<feature type="compositionally biased region" description="Gly residues" evidence="1">
    <location>
        <begin position="73"/>
        <end position="82"/>
    </location>
</feature>
<feature type="non-terminal residue" evidence="2">
    <location>
        <position position="146"/>
    </location>
</feature>